<feature type="compositionally biased region" description="Gly residues" evidence="2">
    <location>
        <begin position="41"/>
        <end position="68"/>
    </location>
</feature>
<evidence type="ECO:0000256" key="1">
    <source>
        <dbReference type="PROSITE-ProRule" id="PRU00703"/>
    </source>
</evidence>
<feature type="compositionally biased region" description="Polar residues" evidence="2">
    <location>
        <begin position="201"/>
        <end position="214"/>
    </location>
</feature>
<organism evidence="4 5">
    <name type="scientific">Gonium pectorale</name>
    <name type="common">Green alga</name>
    <dbReference type="NCBI Taxonomy" id="33097"/>
    <lineage>
        <taxon>Eukaryota</taxon>
        <taxon>Viridiplantae</taxon>
        <taxon>Chlorophyta</taxon>
        <taxon>core chlorophytes</taxon>
        <taxon>Chlorophyceae</taxon>
        <taxon>CS clade</taxon>
        <taxon>Chlamydomonadales</taxon>
        <taxon>Volvocaceae</taxon>
        <taxon>Gonium</taxon>
    </lineage>
</organism>
<evidence type="ECO:0000256" key="2">
    <source>
        <dbReference type="SAM" id="MobiDB-lite"/>
    </source>
</evidence>
<dbReference type="OrthoDB" id="449052at2759"/>
<evidence type="ECO:0000313" key="4">
    <source>
        <dbReference type="EMBL" id="KXZ43136.1"/>
    </source>
</evidence>
<sequence>MAAAATRRAATAGDGVGFVCVNDILNSFLEACDEETRGEAEPGGGSSGGGASGCSHPGGGSGGGGGDGQPTTLLGRMRRLEGVGRRFAQRELRHLSCKGCDGDFLHSRHAGEATLLELVFYGFLDPKRRSMTSEHFGALALPVGEFLALEHDTEYVAANRERLLEEPGVLGSPAHDFIRSRNQARSSRRSGGEPEDDAANRQPSTSHDQPTSANLLHGHPPVGQRLIVATANSTFGEVVGLLVRHRVHRVYVVDERGSPVGIVTCTDVLRKVVELATGAASPSAVLPS</sequence>
<reference evidence="5" key="1">
    <citation type="journal article" date="2016" name="Nat. Commun.">
        <title>The Gonium pectorale genome demonstrates co-option of cell cycle regulation during the evolution of multicellularity.</title>
        <authorList>
            <person name="Hanschen E.R."/>
            <person name="Marriage T.N."/>
            <person name="Ferris P.J."/>
            <person name="Hamaji T."/>
            <person name="Toyoda A."/>
            <person name="Fujiyama A."/>
            <person name="Neme R."/>
            <person name="Noguchi H."/>
            <person name="Minakuchi Y."/>
            <person name="Suzuki M."/>
            <person name="Kawai-Toyooka H."/>
            <person name="Smith D.R."/>
            <person name="Sparks H."/>
            <person name="Anderson J."/>
            <person name="Bakaric R."/>
            <person name="Luria V."/>
            <person name="Karger A."/>
            <person name="Kirschner M.W."/>
            <person name="Durand P.M."/>
            <person name="Michod R.E."/>
            <person name="Nozaki H."/>
            <person name="Olson B.J."/>
        </authorList>
    </citation>
    <scope>NUCLEOTIDE SEQUENCE [LARGE SCALE GENOMIC DNA]</scope>
    <source>
        <strain evidence="5">NIES-2863</strain>
    </source>
</reference>
<feature type="region of interest" description="Disordered" evidence="2">
    <location>
        <begin position="174"/>
        <end position="219"/>
    </location>
</feature>
<dbReference type="InterPro" id="IPR046342">
    <property type="entry name" value="CBS_dom_sf"/>
</dbReference>
<dbReference type="EMBL" id="LSYV01000102">
    <property type="protein sequence ID" value="KXZ43136.1"/>
    <property type="molecule type" value="Genomic_DNA"/>
</dbReference>
<feature type="region of interest" description="Disordered" evidence="2">
    <location>
        <begin position="36"/>
        <end position="73"/>
    </location>
</feature>
<dbReference type="InterPro" id="IPR000644">
    <property type="entry name" value="CBS_dom"/>
</dbReference>
<feature type="domain" description="CBS" evidence="3">
    <location>
        <begin position="222"/>
        <end position="281"/>
    </location>
</feature>
<protein>
    <recommendedName>
        <fullName evidence="3">CBS domain-containing protein</fullName>
    </recommendedName>
</protein>
<accession>A0A150FZT6</accession>
<keyword evidence="5" id="KW-1185">Reference proteome</keyword>
<keyword evidence="1" id="KW-0129">CBS domain</keyword>
<dbReference type="Gene3D" id="3.10.580.10">
    <property type="entry name" value="CBS-domain"/>
    <property type="match status" value="1"/>
</dbReference>
<dbReference type="SMART" id="SM00116">
    <property type="entry name" value="CBS"/>
    <property type="match status" value="1"/>
</dbReference>
<dbReference type="CDD" id="cd02205">
    <property type="entry name" value="CBS_pair_SF"/>
    <property type="match status" value="1"/>
</dbReference>
<dbReference type="PROSITE" id="PS51371">
    <property type="entry name" value="CBS"/>
    <property type="match status" value="1"/>
</dbReference>
<evidence type="ECO:0000259" key="3">
    <source>
        <dbReference type="PROSITE" id="PS51371"/>
    </source>
</evidence>
<dbReference type="SUPFAM" id="SSF54631">
    <property type="entry name" value="CBS-domain pair"/>
    <property type="match status" value="1"/>
</dbReference>
<proteinExistence type="predicted"/>
<name>A0A150FZT6_GONPE</name>
<dbReference type="STRING" id="33097.A0A150FZT6"/>
<comment type="caution">
    <text evidence="4">The sequence shown here is derived from an EMBL/GenBank/DDBJ whole genome shotgun (WGS) entry which is preliminary data.</text>
</comment>
<dbReference type="AlphaFoldDB" id="A0A150FZT6"/>
<dbReference type="Pfam" id="PF00571">
    <property type="entry name" value="CBS"/>
    <property type="match status" value="1"/>
</dbReference>
<evidence type="ECO:0000313" key="5">
    <source>
        <dbReference type="Proteomes" id="UP000075714"/>
    </source>
</evidence>
<dbReference type="Proteomes" id="UP000075714">
    <property type="component" value="Unassembled WGS sequence"/>
</dbReference>
<gene>
    <name evidence="4" type="ORF">GPECTOR_101g37</name>
</gene>